<evidence type="ECO:0000256" key="1">
    <source>
        <dbReference type="PROSITE-ProRule" id="PRU00076"/>
    </source>
</evidence>
<dbReference type="PANTHER" id="PTHR12332:SF1">
    <property type="entry name" value="KEREN-RELATED"/>
    <property type="match status" value="1"/>
</dbReference>
<dbReference type="GO" id="GO:0007173">
    <property type="term" value="P:epidermal growth factor receptor signaling pathway"/>
    <property type="evidence" value="ECO:0007669"/>
    <property type="project" value="InterPro"/>
</dbReference>
<dbReference type="PROSITE" id="PS50026">
    <property type="entry name" value="EGF_3"/>
    <property type="match status" value="1"/>
</dbReference>
<evidence type="ECO:0000313" key="5">
    <source>
        <dbReference type="Proteomes" id="UP001378592"/>
    </source>
</evidence>
<dbReference type="GO" id="GO:0005154">
    <property type="term" value="F:epidermal growth factor receptor binding"/>
    <property type="evidence" value="ECO:0007669"/>
    <property type="project" value="InterPro"/>
</dbReference>
<feature type="disulfide bond" evidence="1">
    <location>
        <begin position="150"/>
        <end position="159"/>
    </location>
</feature>
<accession>A0AAN9VH33</accession>
<keyword evidence="1" id="KW-1015">Disulfide bond</keyword>
<feature type="domain" description="EGF-like" evidence="2">
    <location>
        <begin position="122"/>
        <end position="160"/>
    </location>
</feature>
<dbReference type="InterPro" id="IPR043403">
    <property type="entry name" value="Gurken/Spitz"/>
</dbReference>
<proteinExistence type="predicted"/>
<name>A0AAN9VH33_9ORTH</name>
<dbReference type="CDD" id="cd00054">
    <property type="entry name" value="EGF_CA"/>
    <property type="match status" value="1"/>
</dbReference>
<organism evidence="4 5">
    <name type="scientific">Gryllus longicercus</name>
    <dbReference type="NCBI Taxonomy" id="2509291"/>
    <lineage>
        <taxon>Eukaryota</taxon>
        <taxon>Metazoa</taxon>
        <taxon>Ecdysozoa</taxon>
        <taxon>Arthropoda</taxon>
        <taxon>Hexapoda</taxon>
        <taxon>Insecta</taxon>
        <taxon>Pterygota</taxon>
        <taxon>Neoptera</taxon>
        <taxon>Polyneoptera</taxon>
        <taxon>Orthoptera</taxon>
        <taxon>Ensifera</taxon>
        <taxon>Gryllidea</taxon>
        <taxon>Grylloidea</taxon>
        <taxon>Gryllidae</taxon>
        <taxon>Gryllinae</taxon>
        <taxon>Gryllus</taxon>
    </lineage>
</organism>
<dbReference type="GO" id="GO:0048018">
    <property type="term" value="F:receptor ligand activity"/>
    <property type="evidence" value="ECO:0007669"/>
    <property type="project" value="InterPro"/>
</dbReference>
<dbReference type="InterPro" id="IPR000742">
    <property type="entry name" value="EGF"/>
</dbReference>
<dbReference type="InterPro" id="IPR003599">
    <property type="entry name" value="Ig_sub"/>
</dbReference>
<dbReference type="Gene3D" id="2.60.40.10">
    <property type="entry name" value="Immunoglobulins"/>
    <property type="match status" value="1"/>
</dbReference>
<keyword evidence="1" id="KW-0245">EGF-like domain</keyword>
<dbReference type="InterPro" id="IPR003598">
    <property type="entry name" value="Ig_sub2"/>
</dbReference>
<dbReference type="PROSITE" id="PS50835">
    <property type="entry name" value="IG_LIKE"/>
    <property type="match status" value="1"/>
</dbReference>
<dbReference type="SMART" id="SM00409">
    <property type="entry name" value="IG"/>
    <property type="match status" value="1"/>
</dbReference>
<dbReference type="Gene3D" id="2.10.25.10">
    <property type="entry name" value="Laminin"/>
    <property type="match status" value="1"/>
</dbReference>
<dbReference type="SUPFAM" id="SSF57196">
    <property type="entry name" value="EGF/Laminin"/>
    <property type="match status" value="1"/>
</dbReference>
<dbReference type="InterPro" id="IPR007110">
    <property type="entry name" value="Ig-like_dom"/>
</dbReference>
<dbReference type="SUPFAM" id="SSF48726">
    <property type="entry name" value="Immunoglobulin"/>
    <property type="match status" value="1"/>
</dbReference>
<comment type="caution">
    <text evidence="4">The sequence shown here is derived from an EMBL/GenBank/DDBJ whole genome shotgun (WGS) entry which is preliminary data.</text>
</comment>
<gene>
    <name evidence="4" type="ORF">R5R35_005907</name>
</gene>
<dbReference type="PANTHER" id="PTHR12332">
    <property type="entry name" value="KEREN-RELATED"/>
    <property type="match status" value="1"/>
</dbReference>
<dbReference type="InterPro" id="IPR013098">
    <property type="entry name" value="Ig_I-set"/>
</dbReference>
<keyword evidence="5" id="KW-1185">Reference proteome</keyword>
<dbReference type="PROSITE" id="PS01186">
    <property type="entry name" value="EGF_2"/>
    <property type="match status" value="1"/>
</dbReference>
<dbReference type="InterPro" id="IPR013783">
    <property type="entry name" value="Ig-like_fold"/>
</dbReference>
<protein>
    <submittedName>
        <fullName evidence="4">Uncharacterized protein</fullName>
    </submittedName>
</protein>
<feature type="disulfide bond" evidence="1">
    <location>
        <begin position="131"/>
        <end position="148"/>
    </location>
</feature>
<feature type="domain" description="Ig-like" evidence="3">
    <location>
        <begin position="19"/>
        <end position="79"/>
    </location>
</feature>
<dbReference type="EMBL" id="JAZDUA010000273">
    <property type="protein sequence ID" value="KAK7862477.1"/>
    <property type="molecule type" value="Genomic_DNA"/>
</dbReference>
<dbReference type="InterPro" id="IPR036179">
    <property type="entry name" value="Ig-like_dom_sf"/>
</dbReference>
<dbReference type="Pfam" id="PF07679">
    <property type="entry name" value="I-set"/>
    <property type="match status" value="1"/>
</dbReference>
<dbReference type="Pfam" id="PF00008">
    <property type="entry name" value="EGF"/>
    <property type="match status" value="1"/>
</dbReference>
<dbReference type="SMART" id="SM00408">
    <property type="entry name" value="IGc2"/>
    <property type="match status" value="1"/>
</dbReference>
<evidence type="ECO:0000259" key="3">
    <source>
        <dbReference type="PROSITE" id="PS50835"/>
    </source>
</evidence>
<evidence type="ECO:0000259" key="2">
    <source>
        <dbReference type="PROSITE" id="PS50026"/>
    </source>
</evidence>
<dbReference type="AlphaFoldDB" id="A0AAN9VH33"/>
<evidence type="ECO:0000313" key="4">
    <source>
        <dbReference type="EMBL" id="KAK7862477.1"/>
    </source>
</evidence>
<dbReference type="Proteomes" id="UP001378592">
    <property type="component" value="Unassembled WGS sequence"/>
</dbReference>
<dbReference type="PROSITE" id="PS00022">
    <property type="entry name" value="EGF_1"/>
    <property type="match status" value="1"/>
</dbReference>
<comment type="caution">
    <text evidence="1">Lacks conserved residue(s) required for the propagation of feature annotation.</text>
</comment>
<dbReference type="CDD" id="cd00096">
    <property type="entry name" value="Ig"/>
    <property type="match status" value="1"/>
</dbReference>
<sequence>MAGLRLKLKSALVEVRARQRVRLHCMVKPGKAARPDLTLSWFKNGTRLERGDRIRVKKGRLDIPSARPEDAGDYVCRAERPRADRARADRPRPEPLRCAEAKATVRVAPDPQPPTSTFPAGATSKCIDSYCLNGGTCLFYHTIQEMSCECAEGYKGQRCELKDVSNSGSMYKTYICKLGFFTSYYC</sequence>
<reference evidence="4 5" key="1">
    <citation type="submission" date="2024-03" db="EMBL/GenBank/DDBJ databases">
        <title>The genome assembly and annotation of the cricket Gryllus longicercus Weissman &amp; Gray.</title>
        <authorList>
            <person name="Szrajer S."/>
            <person name="Gray D."/>
            <person name="Ylla G."/>
        </authorList>
    </citation>
    <scope>NUCLEOTIDE SEQUENCE [LARGE SCALE GENOMIC DNA]</scope>
    <source>
        <strain evidence="4">DAG 2021-001</strain>
        <tissue evidence="4">Whole body minus gut</tissue>
    </source>
</reference>